<feature type="compositionally biased region" description="Polar residues" evidence="1">
    <location>
        <begin position="3326"/>
        <end position="3335"/>
    </location>
</feature>
<dbReference type="OrthoDB" id="10440435at2759"/>
<feature type="region of interest" description="Disordered" evidence="1">
    <location>
        <begin position="1134"/>
        <end position="1190"/>
    </location>
</feature>
<reference evidence="3" key="2">
    <citation type="submission" date="2009-11" db="EMBL/GenBank/DDBJ databases">
        <title>The Genome Sequence of Allomyces macrogynus strain ATCC 38327.</title>
        <authorList>
            <consortium name="The Broad Institute Genome Sequencing Platform"/>
            <person name="Russ C."/>
            <person name="Cuomo C."/>
            <person name="Shea T."/>
            <person name="Young S.K."/>
            <person name="Zeng Q."/>
            <person name="Koehrsen M."/>
            <person name="Haas B."/>
            <person name="Borodovsky M."/>
            <person name="Guigo R."/>
            <person name="Alvarado L."/>
            <person name="Berlin A."/>
            <person name="Borenstein D."/>
            <person name="Chen Z."/>
            <person name="Engels R."/>
            <person name="Freedman E."/>
            <person name="Gellesch M."/>
            <person name="Goldberg J."/>
            <person name="Griggs A."/>
            <person name="Gujja S."/>
            <person name="Heiman D."/>
            <person name="Hepburn T."/>
            <person name="Howarth C."/>
            <person name="Jen D."/>
            <person name="Larson L."/>
            <person name="Lewis B."/>
            <person name="Mehta T."/>
            <person name="Park D."/>
            <person name="Pearson M."/>
            <person name="Roberts A."/>
            <person name="Saif S."/>
            <person name="Shenoy N."/>
            <person name="Sisk P."/>
            <person name="Stolte C."/>
            <person name="Sykes S."/>
            <person name="Walk T."/>
            <person name="White J."/>
            <person name="Yandava C."/>
            <person name="Burger G."/>
            <person name="Gray M.W."/>
            <person name="Holland P.W.H."/>
            <person name="King N."/>
            <person name="Lang F.B.F."/>
            <person name="Roger A.J."/>
            <person name="Ruiz-Trillo I."/>
            <person name="Lander E."/>
            <person name="Nusbaum C."/>
        </authorList>
    </citation>
    <scope>NUCLEOTIDE SEQUENCE [LARGE SCALE GENOMIC DNA]</scope>
    <source>
        <strain evidence="3">ATCC 38327</strain>
    </source>
</reference>
<feature type="region of interest" description="Disordered" evidence="1">
    <location>
        <begin position="905"/>
        <end position="940"/>
    </location>
</feature>
<dbReference type="Proteomes" id="UP000054350">
    <property type="component" value="Unassembled WGS sequence"/>
</dbReference>
<feature type="region of interest" description="Disordered" evidence="1">
    <location>
        <begin position="1"/>
        <end position="53"/>
    </location>
</feature>
<name>A0A0L0SQ73_ALLM3</name>
<evidence type="ECO:0000313" key="2">
    <source>
        <dbReference type="EMBL" id="KNE64698.1"/>
    </source>
</evidence>
<feature type="compositionally biased region" description="Low complexity" evidence="1">
    <location>
        <begin position="2274"/>
        <end position="2295"/>
    </location>
</feature>
<accession>A0A0L0SQ73</accession>
<feature type="region of interest" description="Disordered" evidence="1">
    <location>
        <begin position="1988"/>
        <end position="2027"/>
    </location>
</feature>
<reference evidence="2 3" key="1">
    <citation type="submission" date="2009-11" db="EMBL/GenBank/DDBJ databases">
        <title>Annotation of Allomyces macrogynus ATCC 38327.</title>
        <authorList>
            <consortium name="The Broad Institute Genome Sequencing Platform"/>
            <person name="Russ C."/>
            <person name="Cuomo C."/>
            <person name="Burger G."/>
            <person name="Gray M.W."/>
            <person name="Holland P.W.H."/>
            <person name="King N."/>
            <person name="Lang F.B.F."/>
            <person name="Roger A.J."/>
            <person name="Ruiz-Trillo I."/>
            <person name="Young S.K."/>
            <person name="Zeng Q."/>
            <person name="Gargeya S."/>
            <person name="Fitzgerald M."/>
            <person name="Haas B."/>
            <person name="Abouelleil A."/>
            <person name="Alvarado L."/>
            <person name="Arachchi H.M."/>
            <person name="Berlin A."/>
            <person name="Chapman S.B."/>
            <person name="Gearin G."/>
            <person name="Goldberg J."/>
            <person name="Griggs A."/>
            <person name="Gujja S."/>
            <person name="Hansen M."/>
            <person name="Heiman D."/>
            <person name="Howarth C."/>
            <person name="Larimer J."/>
            <person name="Lui A."/>
            <person name="MacDonald P.J.P."/>
            <person name="McCowen C."/>
            <person name="Montmayeur A."/>
            <person name="Murphy C."/>
            <person name="Neiman D."/>
            <person name="Pearson M."/>
            <person name="Priest M."/>
            <person name="Roberts A."/>
            <person name="Saif S."/>
            <person name="Shea T."/>
            <person name="Sisk P."/>
            <person name="Stolte C."/>
            <person name="Sykes S."/>
            <person name="Wortman J."/>
            <person name="Nusbaum C."/>
            <person name="Birren B."/>
        </authorList>
    </citation>
    <scope>NUCLEOTIDE SEQUENCE [LARGE SCALE GENOMIC DNA]</scope>
    <source>
        <strain evidence="2 3">ATCC 38327</strain>
    </source>
</reference>
<feature type="compositionally biased region" description="Basic and acidic residues" evidence="1">
    <location>
        <begin position="1200"/>
        <end position="1210"/>
    </location>
</feature>
<feature type="compositionally biased region" description="Pro residues" evidence="1">
    <location>
        <begin position="920"/>
        <end position="932"/>
    </location>
</feature>
<feature type="region of interest" description="Disordered" evidence="1">
    <location>
        <begin position="1275"/>
        <end position="1311"/>
    </location>
</feature>
<feature type="region of interest" description="Disordered" evidence="1">
    <location>
        <begin position="2816"/>
        <end position="2835"/>
    </location>
</feature>
<feature type="region of interest" description="Disordered" evidence="1">
    <location>
        <begin position="1701"/>
        <end position="1728"/>
    </location>
</feature>
<feature type="compositionally biased region" description="Basic residues" evidence="1">
    <location>
        <begin position="1"/>
        <end position="17"/>
    </location>
</feature>
<feature type="compositionally biased region" description="Basic and acidic residues" evidence="1">
    <location>
        <begin position="1656"/>
        <end position="1668"/>
    </location>
</feature>
<proteinExistence type="predicted"/>
<dbReference type="InterPro" id="IPR051425">
    <property type="entry name" value="Formin_Homology"/>
</dbReference>
<feature type="region of interest" description="Disordered" evidence="1">
    <location>
        <begin position="1631"/>
        <end position="1688"/>
    </location>
</feature>
<feature type="compositionally biased region" description="Basic and acidic residues" evidence="1">
    <location>
        <begin position="2009"/>
        <end position="2027"/>
    </location>
</feature>
<feature type="region of interest" description="Disordered" evidence="1">
    <location>
        <begin position="1506"/>
        <end position="1568"/>
    </location>
</feature>
<feature type="compositionally biased region" description="Gly residues" evidence="1">
    <location>
        <begin position="1674"/>
        <end position="1685"/>
    </location>
</feature>
<feature type="region of interest" description="Disordered" evidence="1">
    <location>
        <begin position="3365"/>
        <end position="3413"/>
    </location>
</feature>
<dbReference type="eggNOG" id="ENOG502TEFX">
    <property type="taxonomic scope" value="Eukaryota"/>
</dbReference>
<sequence>MPPKKRGSAPATRRKSSRLAAVNGDHGGGGEDEAMRALEGNLPDAQERNVEPNDYLTGAGHAPGNVLAEPATMPTTLARSPPSADTSALEADQIVPMDVGADHSASTAVILPTHAASALPPRAPGPDAHASLGDLTPADGNFCTILFVAAYCDFMRHPDRPLYQETYPLPLPDHFVADLVEVLVDMLSAKPNQPDRAVRLLAPLNWTTDASVAVPRAVDAMIRSKKLVRTLLLDMAVPPTTSKADRTRRALPNPEKSSAVVDAIKRYLTTWVPVLVRAGGGLPFAEVASSAKMFQMEVTAIPCILDAVEMGEDGDGTQQVQWTVARPEAAAAARFLCPGLSGEMPAAAAATANDKAAAEVAPAVPDSPPAPRASEAAAAQAPTPPPPVAVNADLLATLTPADGNLCVALFIAVHADRRRNPARPIYQRAFPVPLAPNDLHDLVEFLGDLLGTALDRRLRSFAISDTARAVQTQLRVRKTVRVALVEHVPGSARLAISARKKLAEQDPHQAAAVVDKIREYLTAWMPAMLASHARGLPFRITDSVGVIKYPINAIPCAFDFGMDDAEGRRVVRWHARTEDAARAAEFLYPGYADELATVGEGENAAQDEQRHDVDMGDGQDANVVEGQQADANMAEGQQQDTYVEQDQEEAMDVDPLEAPAVVVHQDPNPSQLPAKPTPTPGPAVPPANAPIPIATPTPTLTPIQQNVLTTLSPADVNLCILLFIAAYMDLAAGTDRPFHGTTFSLPLLDTDITVLTMELTRALTAGAGLDRPVRAVAGAPSSATPRAPKLARSILADIITPHELAVGAMQLQDADVRASPALAAHVRKYLTEWVPAALGIGGISVAGGAMVPLALEAVVGADGQRAVRWVADSPQAAQAAEWLYLDLREEVVMLRRAAAKEAKRPQVQPIDTAAAAAVPVPEPEPTSSPPPRSRGADTTGAATATIDSALAAELATIANRNLCMAIFAAAYIDQRAHPQRAIYQTDFPLPLSDTHRTQIVDHLVTALSDRLSLRLPFLIAAKSSTAAVVVDRRRTIRIVLSDLGTGADTRARAAQSSKTPHMHPAVRQAVKRYVMTWVPKVTEFQVLADAVGGVAAVPPALEVCVTAESAARVLRWTGATERAAVVAEALFAEKGRRSRESSQPRQVVPADAVELSTTQAPPPAVIPSTTAADGANAGPAVPTPTANGAVQEEVEVEVLAPRDDKDDNNDARFSNGTPAREAARDVVVVDAIRDQAEVARGLTAGDQVESVPNEDHGQVVGEVVDVRCDWDDAVRARDGSDQGGAMGDHDDGADVPADAAHTQGGAPVGLDHAVPVDPTTKFSAILNCNTCIALFAAVYDDQRTNPTRAIYHDVYPLPLTDQHRTQLVDHLVTILGDRLNLRLAFYVKGKTTPTAVAIDRRRTIRLVLAELTTGTRVTPTSRPSLTRSPHSHPAVRQWIERYLAAWSPAAAKGFPVPAGLVPVDAVPAVLHLGDRDDGDDEHQVLRWRNFGDQEGTDAANVFFTDTVKQSRDSSRSTPQRSRQASQASLQVDVPPSTPHPPRVTPHPAAPSGQGTELGPSAARTTPALDVSRTAVDATASTVGATGGHADAAQADAVQAQDNRVRDEGEAMCAQDDELRDLVDALHQQVGEIGDQEPARDNTASAAADPARNQVGADRDRADEARVQNEDVAAGDGGMAGSGASGGAMDAARDEVDAVRDHAGETSVEDENVAMDDRDMDGNDEPGAIRDEVDRTRDEVCAVREDADVVSEQDVPMHDRTNGDGDQGNAANHEVAVGPPTDFTTIHHRNLCIALFAAAYDDQCANPTRSAYQDEYSLPLTDAATAVLVDHFIALLGDRLNQRLSAFTNPSELNWRRTFRVVLIDLIDSAVTTRASSHSLGKTAHSHPVVRNAIMQYLTTWIPAISGKCGFPIPPGVTAVTTIPGALKVHDRDDGQRVLRWVNVVERCGAAANAFFPGTVKRSRHSSQMPQLPDVQPIALQQLDLPPSTARLSESQEPAAQTGPGTDGPNDAHDSVEQNEHDVDMVPDEGVTRDRADATEGQIDATHRQVVETEARVDAGQIPVDSIDDKVNVDLATEFTTTSNCNVCIALFAAAYGDQRNNPARPIYQSEYSLPLANADASQLADHFVSILGEKAELRLAAFTTEGTIHKRRTIRVVLADLIRSGKELTRDAFQHLGRTAHLHRLVRQAIERYLTVWIPAVTNSPGFPIQAGVLPTNFVPKVLECGTRDDGQQVLRWVNLPDRCGATASAVIFEMAKQSPDLRTAAMAQPNVDASAQPPSSPRSPTAANSSPPSSEAHHDLLAHDTARPVGDESPAAAEPGHVQLNGNAVPDSIAASTGIVIAAQPALDPDSDIDLSSLDDVVEDNKTNGVKDEWPVPELMPIDKDNLCIALFAATHEDQRTNPTRVVYQDEYPLPLADQHLTLLADHLALVLGDRLNIQLAFFVKSKTDGSIDRRRTIRMVLMQLFAGPRARVIRNTTHGPAPHLDPAVRQQIERYITTWVPAIAGSPGFSIQTVAFPVAAIPAVFERYDRDDGNSVLRWVNLPDRCSAAAQAFSCDVGTRLSQAALPSAKPSAPLPGQVNPSKRVESRPAEPGLALASTRDRLLGSGWALGNFGMLVWSAVADDRRRDSTRAIYGKSFALPASKELSQKQRDELVAHIVQCCEAVHAKVIWQVPPPGSEQQDLVPMTVPDALLLLVNPVRKMGPPRSARLQTFAAEYLAAVLDPHLPPTWITPSGRAVPRVLVHDPAAPDGPLAWSAQLASSTVSFWAPEAIPVELKQVRLLRPKSARSASTPRAPTSTSAAASPRITHVKRSARQVATGSVPAPSFEATESPAAGFPATTLSAAELTALGDSCYVQLCNLVAQLEQHMLATLHLPANRDNTDAIVAAWESHVKRVAHVETHTVDAESLSLDPSADVTVHDVAQFLAAFLATQLATKFLKCFWSCAGVDFESICATVHDVIQTIHELAENPHDELVYVSDLYDNRAPWAQVMHAALDATWDLFRALHVHRAPGLAVDVVRDAMLEFVMVLATLARVGIRVDFPALGCIFDEESMVKFGSPLFTATSSCDKGEQLFVVAAVAPWLTHDGEHVVPRGAEVVCWRSRKFEDTERAWVRQKGGAAGWTLPAAVPEMMDFDQGLFTDPVASPLELPDFARSPTLPLDSPTPPHRPTGFDAAPSFANEWSNVDSAARTRKRSRSATPVRAAGGDVRVCVDCGESEAGEWGEDSTSGDWACNACRLQRLRAARFVPPAPRSRNVTIPPSDMPNGSHPRREDVFGATSGRSAPEYARRLGEDGFDGSSKRRRTNSLALPPPPQSLARSSSQNGRQPRSSPTGRPCIGCQVTTSKLCHEEGRYCASCGNKRTHARRHSPMLDGRGHSRTGDSPSRSSVAHRRDRVRDEAHPTSSNGTGAVHDCRAFEEEPADERLPKRRRTSTLRCACGVTGAADDATWFRDEVGNPMCRACQDRSRARALMPTMLYTVPLTPNGSPAPVSVTATSIMLPGTPSQTRPGSVTWSIPVTATPADSNASASGGGAAGVSMGPLPSLLANSPIARLFANGMRVLRALSGSYAPENPAPSYPET</sequence>
<evidence type="ECO:0000256" key="1">
    <source>
        <dbReference type="SAM" id="MobiDB-lite"/>
    </source>
</evidence>
<feature type="compositionally biased region" description="Low complexity" evidence="1">
    <location>
        <begin position="2789"/>
        <end position="2808"/>
    </location>
</feature>
<feature type="compositionally biased region" description="Low complexity" evidence="1">
    <location>
        <begin position="372"/>
        <end position="381"/>
    </location>
</feature>
<protein>
    <submittedName>
        <fullName evidence="2">Uncharacterized protein</fullName>
    </submittedName>
</protein>
<organism evidence="2 3">
    <name type="scientific">Allomyces macrogynus (strain ATCC 38327)</name>
    <name type="common">Allomyces javanicus var. macrogynus</name>
    <dbReference type="NCBI Taxonomy" id="578462"/>
    <lineage>
        <taxon>Eukaryota</taxon>
        <taxon>Fungi</taxon>
        <taxon>Fungi incertae sedis</taxon>
        <taxon>Blastocladiomycota</taxon>
        <taxon>Blastocladiomycetes</taxon>
        <taxon>Blastocladiales</taxon>
        <taxon>Blastocladiaceae</taxon>
        <taxon>Allomyces</taxon>
    </lineage>
</organism>
<keyword evidence="3" id="KW-1185">Reference proteome</keyword>
<evidence type="ECO:0000313" key="3">
    <source>
        <dbReference type="Proteomes" id="UP000054350"/>
    </source>
</evidence>
<feature type="compositionally biased region" description="Basic and acidic residues" evidence="1">
    <location>
        <begin position="2296"/>
        <end position="2311"/>
    </location>
</feature>
<feature type="region of interest" description="Disordered" evidence="1">
    <location>
        <begin position="2269"/>
        <end position="2329"/>
    </location>
</feature>
<feature type="region of interest" description="Disordered" evidence="1">
    <location>
        <begin position="1754"/>
        <end position="1773"/>
    </location>
</feature>
<feature type="region of interest" description="Disordered" evidence="1">
    <location>
        <begin position="3158"/>
        <end position="3181"/>
    </location>
</feature>
<feature type="compositionally biased region" description="Basic and acidic residues" evidence="1">
    <location>
        <begin position="1714"/>
        <end position="1728"/>
    </location>
</feature>
<dbReference type="EMBL" id="GG745345">
    <property type="protein sequence ID" value="KNE64698.1"/>
    <property type="molecule type" value="Genomic_DNA"/>
</dbReference>
<feature type="region of interest" description="Disordered" evidence="1">
    <location>
        <begin position="2787"/>
        <end position="2809"/>
    </location>
</feature>
<feature type="compositionally biased region" description="Low complexity" evidence="1">
    <location>
        <begin position="2568"/>
        <end position="2578"/>
    </location>
</feature>
<feature type="region of interest" description="Disordered" evidence="1">
    <location>
        <begin position="359"/>
        <end position="385"/>
    </location>
</feature>
<dbReference type="VEuPathDB" id="FungiDB:AMAG_10050"/>
<feature type="compositionally biased region" description="Polar residues" evidence="1">
    <location>
        <begin position="1989"/>
        <end position="1998"/>
    </location>
</feature>
<feature type="region of interest" description="Disordered" evidence="1">
    <location>
        <begin position="3253"/>
        <end position="3342"/>
    </location>
</feature>
<feature type="region of interest" description="Disordered" evidence="1">
    <location>
        <begin position="1198"/>
        <end position="1217"/>
    </location>
</feature>
<dbReference type="PANTHER" id="PTHR45725:SF18">
    <property type="entry name" value="ORC1-LIKE AAA ATPASE DOMAIN-CONTAINING PROTEIN"/>
    <property type="match status" value="1"/>
</dbReference>
<feature type="compositionally biased region" description="Pro residues" evidence="1">
    <location>
        <begin position="1535"/>
        <end position="1548"/>
    </location>
</feature>
<feature type="region of interest" description="Disordered" evidence="1">
    <location>
        <begin position="2568"/>
        <end position="2594"/>
    </location>
</feature>
<dbReference type="PANTHER" id="PTHR45725">
    <property type="entry name" value="FORMIN HOMOLOGY 2 FAMILY MEMBER"/>
    <property type="match status" value="1"/>
</dbReference>
<gene>
    <name evidence="2" type="ORF">AMAG_10050</name>
</gene>
<feature type="compositionally biased region" description="Low complexity" evidence="1">
    <location>
        <begin position="1515"/>
        <end position="1528"/>
    </location>
</feature>